<keyword evidence="9 12" id="KW-1133">Transmembrane helix</keyword>
<protein>
    <recommendedName>
        <fullName evidence="13">Peptidase M48 domain-containing protein</fullName>
    </recommendedName>
</protein>
<keyword evidence="4" id="KW-0645">Protease</keyword>
<dbReference type="GO" id="GO:0004222">
    <property type="term" value="F:metalloendopeptidase activity"/>
    <property type="evidence" value="ECO:0007669"/>
    <property type="project" value="InterPro"/>
</dbReference>
<dbReference type="GO" id="GO:0006508">
    <property type="term" value="P:proteolysis"/>
    <property type="evidence" value="ECO:0007669"/>
    <property type="project" value="UniProtKB-KW"/>
</dbReference>
<evidence type="ECO:0000256" key="5">
    <source>
        <dbReference type="ARBA" id="ARBA00022692"/>
    </source>
</evidence>
<organism evidence="14 15">
    <name type="scientific">Actinorhabdospora filicis</name>
    <dbReference type="NCBI Taxonomy" id="1785913"/>
    <lineage>
        <taxon>Bacteria</taxon>
        <taxon>Bacillati</taxon>
        <taxon>Actinomycetota</taxon>
        <taxon>Actinomycetes</taxon>
        <taxon>Micromonosporales</taxon>
        <taxon>Micromonosporaceae</taxon>
        <taxon>Actinorhabdospora</taxon>
    </lineage>
</organism>
<evidence type="ECO:0000313" key="14">
    <source>
        <dbReference type="EMBL" id="GLZ80050.1"/>
    </source>
</evidence>
<keyword evidence="8" id="KW-0862">Zinc</keyword>
<sequence>MPTTEPLPHRPSRAATSLRAALSLFLLLGFYLIAAAAALGVLGLSIWVTTRSQSAGAFKILAIGLGITAAIVIALWRSLRTPPFVPHGLRLTPEAEPELWALTADTARRVGTRVPDEIWVIPEINAAVVERTKLLGLVGGRRYMMVGLPLLAALSTDAFRGVIAHELGHYSHSHTRLGAIAYRGHIAIGHMLAQFAGRRFNPLTWIFRGYAVLYGLVQSAVSRSQEFEADRVAGRIAGREPMRAALTELIVLDRAWDFYMDDYVSMGLGAGLAPRGVYAGFGMLLDGRGEALRKLREELPEQPKSLWDSHPPIPVRVAALADAPERGEVSDPRPARALLGDFAAVAARVESFTFDMGDREVLDWPDYIARSFVAQAHLTADAGYRAAGRAFRVTTLAEILERIETEGPAALEALRRANFPEGAFAAMVVAAGADSGVLRVELRWDGPLRVHRVDGEEFDLKTIVEAIETDPEAARILLADLGLDMALAKGGTRAAEPTRIGAAVANVQVNGVHYDALLTDEGVLFLPCPSSTDDGEERLARLVSHPQGVRALMTWPNAWWLPYEEVAGAEIRKAVPVRAVLRLHSGADVEIAESWTGDALGDSEKALRAMLTEFAQRGGR</sequence>
<feature type="transmembrane region" description="Helical" evidence="12">
    <location>
        <begin position="60"/>
        <end position="79"/>
    </location>
</feature>
<dbReference type="GO" id="GO:0046872">
    <property type="term" value="F:metal ion binding"/>
    <property type="evidence" value="ECO:0007669"/>
    <property type="project" value="UniProtKB-KW"/>
</dbReference>
<comment type="cofactor">
    <cofactor evidence="1">
        <name>Zn(2+)</name>
        <dbReference type="ChEBI" id="CHEBI:29105"/>
    </cofactor>
</comment>
<keyword evidence="6" id="KW-0479">Metal-binding</keyword>
<evidence type="ECO:0000256" key="4">
    <source>
        <dbReference type="ARBA" id="ARBA00022670"/>
    </source>
</evidence>
<evidence type="ECO:0000256" key="3">
    <source>
        <dbReference type="ARBA" id="ARBA00022475"/>
    </source>
</evidence>
<dbReference type="Pfam" id="PF01435">
    <property type="entry name" value="Peptidase_M48"/>
    <property type="match status" value="1"/>
</dbReference>
<dbReference type="CDD" id="cd07328">
    <property type="entry name" value="M48_Ste24p_like"/>
    <property type="match status" value="1"/>
</dbReference>
<name>A0A9W6SNB5_9ACTN</name>
<keyword evidence="15" id="KW-1185">Reference proteome</keyword>
<dbReference type="Proteomes" id="UP001165079">
    <property type="component" value="Unassembled WGS sequence"/>
</dbReference>
<dbReference type="GO" id="GO:0005886">
    <property type="term" value="C:plasma membrane"/>
    <property type="evidence" value="ECO:0007669"/>
    <property type="project" value="UniProtKB-SubCell"/>
</dbReference>
<keyword evidence="3" id="KW-1003">Cell membrane</keyword>
<evidence type="ECO:0000313" key="15">
    <source>
        <dbReference type="Proteomes" id="UP001165079"/>
    </source>
</evidence>
<reference evidence="14" key="1">
    <citation type="submission" date="2023-03" db="EMBL/GenBank/DDBJ databases">
        <title>Actinorhabdospora filicis NBRC 111898.</title>
        <authorList>
            <person name="Ichikawa N."/>
            <person name="Sato H."/>
            <person name="Tonouchi N."/>
        </authorList>
    </citation>
    <scope>NUCLEOTIDE SEQUENCE</scope>
    <source>
        <strain evidence="14">NBRC 111898</strain>
    </source>
</reference>
<evidence type="ECO:0000256" key="12">
    <source>
        <dbReference type="SAM" id="Phobius"/>
    </source>
</evidence>
<comment type="subcellular location">
    <subcellularLocation>
        <location evidence="2">Cell membrane</location>
        <topology evidence="2">Multi-pass membrane protein</topology>
    </subcellularLocation>
</comment>
<evidence type="ECO:0000259" key="13">
    <source>
        <dbReference type="Pfam" id="PF01435"/>
    </source>
</evidence>
<dbReference type="InterPro" id="IPR001915">
    <property type="entry name" value="Peptidase_M48"/>
</dbReference>
<comment type="caution">
    <text evidence="14">The sequence shown here is derived from an EMBL/GenBank/DDBJ whole genome shotgun (WGS) entry which is preliminary data.</text>
</comment>
<dbReference type="RefSeq" id="WP_285665175.1">
    <property type="nucleotide sequence ID" value="NZ_BSTX01000003.1"/>
</dbReference>
<evidence type="ECO:0000256" key="10">
    <source>
        <dbReference type="ARBA" id="ARBA00023049"/>
    </source>
</evidence>
<accession>A0A9W6SNB5</accession>
<dbReference type="PANTHER" id="PTHR43221:SF1">
    <property type="entry name" value="PROTEASE HTPX"/>
    <property type="match status" value="1"/>
</dbReference>
<evidence type="ECO:0000256" key="7">
    <source>
        <dbReference type="ARBA" id="ARBA00022801"/>
    </source>
</evidence>
<evidence type="ECO:0000256" key="11">
    <source>
        <dbReference type="ARBA" id="ARBA00023136"/>
    </source>
</evidence>
<dbReference type="EMBL" id="BSTX01000003">
    <property type="protein sequence ID" value="GLZ80050.1"/>
    <property type="molecule type" value="Genomic_DNA"/>
</dbReference>
<evidence type="ECO:0000256" key="9">
    <source>
        <dbReference type="ARBA" id="ARBA00022989"/>
    </source>
</evidence>
<dbReference type="AlphaFoldDB" id="A0A9W6SNB5"/>
<feature type="domain" description="Peptidase M48" evidence="13">
    <location>
        <begin position="140"/>
        <end position="321"/>
    </location>
</feature>
<dbReference type="InterPro" id="IPR050083">
    <property type="entry name" value="HtpX_protease"/>
</dbReference>
<evidence type="ECO:0000256" key="1">
    <source>
        <dbReference type="ARBA" id="ARBA00001947"/>
    </source>
</evidence>
<proteinExistence type="predicted"/>
<keyword evidence="11 12" id="KW-0472">Membrane</keyword>
<feature type="transmembrane region" description="Helical" evidence="12">
    <location>
        <begin position="20"/>
        <end position="48"/>
    </location>
</feature>
<keyword evidence="5 12" id="KW-0812">Transmembrane</keyword>
<dbReference type="Gene3D" id="3.30.2010.10">
    <property type="entry name" value="Metalloproteases ('zincins'), catalytic domain"/>
    <property type="match status" value="1"/>
</dbReference>
<keyword evidence="10" id="KW-0482">Metalloprotease</keyword>
<gene>
    <name evidence="14" type="ORF">Afil01_48570</name>
</gene>
<evidence type="ECO:0000256" key="2">
    <source>
        <dbReference type="ARBA" id="ARBA00004651"/>
    </source>
</evidence>
<keyword evidence="7" id="KW-0378">Hydrolase</keyword>
<dbReference type="PANTHER" id="PTHR43221">
    <property type="entry name" value="PROTEASE HTPX"/>
    <property type="match status" value="1"/>
</dbReference>
<evidence type="ECO:0000256" key="6">
    <source>
        <dbReference type="ARBA" id="ARBA00022723"/>
    </source>
</evidence>
<evidence type="ECO:0000256" key="8">
    <source>
        <dbReference type="ARBA" id="ARBA00022833"/>
    </source>
</evidence>